<name>A0AA97FHZ2_9MICO</name>
<dbReference type="EMBL" id="CP118157">
    <property type="protein sequence ID" value="WOF23380.1"/>
    <property type="molecule type" value="Genomic_DNA"/>
</dbReference>
<dbReference type="NCBIfam" id="TIGR01493">
    <property type="entry name" value="HAD-SF-IA-v2"/>
    <property type="match status" value="1"/>
</dbReference>
<dbReference type="PRINTS" id="PR00413">
    <property type="entry name" value="HADHALOGNASE"/>
</dbReference>
<evidence type="ECO:0000256" key="1">
    <source>
        <dbReference type="ARBA" id="ARBA00022801"/>
    </source>
</evidence>
<dbReference type="Proteomes" id="UP001305498">
    <property type="component" value="Chromosome"/>
</dbReference>
<sequence>MTPTFRPRYISFDCYGTLISFRIREATVPLISDRLDAAGVEAFMDRFRIYRLDQVLEYAPYDEIIEAAYRRTCARFGLEVRDGDIAALTSAVLTWGAHEDVVSPLRKIAEHFPLVILSNADDRHLAASVPRLGAPFHAVLTAEQAQAYKPRYQAFEYMFDTLDATPEDFLHISSHQRYDHMPAFDLGIRDKVLLDRGYDPDLPHYGAVRMDTLDEVAKALGI</sequence>
<dbReference type="RefSeq" id="WP_317139851.1">
    <property type="nucleotide sequence ID" value="NZ_CP118157.1"/>
</dbReference>
<dbReference type="InterPro" id="IPR051540">
    <property type="entry name" value="S-2-haloacid_dehalogenase"/>
</dbReference>
<keyword evidence="3" id="KW-1185">Reference proteome</keyword>
<proteinExistence type="predicted"/>
<dbReference type="InterPro" id="IPR006328">
    <property type="entry name" value="2-HAD"/>
</dbReference>
<gene>
    <name evidence="2" type="ORF">N8K70_01515</name>
</gene>
<dbReference type="AlphaFoldDB" id="A0AA97FHZ2"/>
<dbReference type="InterPro" id="IPR036412">
    <property type="entry name" value="HAD-like_sf"/>
</dbReference>
<protein>
    <submittedName>
        <fullName evidence="2">Haloacid dehalogenase type II</fullName>
    </submittedName>
</protein>
<dbReference type="GO" id="GO:0019120">
    <property type="term" value="F:hydrolase activity, acting on acid halide bonds, in C-halide compounds"/>
    <property type="evidence" value="ECO:0007669"/>
    <property type="project" value="InterPro"/>
</dbReference>
<dbReference type="NCBIfam" id="TIGR01428">
    <property type="entry name" value="HAD_type_II"/>
    <property type="match status" value="1"/>
</dbReference>
<evidence type="ECO:0000313" key="2">
    <source>
        <dbReference type="EMBL" id="WOF23380.1"/>
    </source>
</evidence>
<dbReference type="Pfam" id="PF00702">
    <property type="entry name" value="Hydrolase"/>
    <property type="match status" value="1"/>
</dbReference>
<keyword evidence="1" id="KW-0378">Hydrolase</keyword>
<organism evidence="2 3">
    <name type="scientific">Microbacterium betulae</name>
    <dbReference type="NCBI Taxonomy" id="2981139"/>
    <lineage>
        <taxon>Bacteria</taxon>
        <taxon>Bacillati</taxon>
        <taxon>Actinomycetota</taxon>
        <taxon>Actinomycetes</taxon>
        <taxon>Micrococcales</taxon>
        <taxon>Microbacteriaceae</taxon>
        <taxon>Microbacterium</taxon>
    </lineage>
</organism>
<accession>A0AA97FHZ2</accession>
<dbReference type="Gene3D" id="1.10.150.750">
    <property type="match status" value="1"/>
</dbReference>
<dbReference type="InterPro" id="IPR023214">
    <property type="entry name" value="HAD_sf"/>
</dbReference>
<dbReference type="SUPFAM" id="SSF56784">
    <property type="entry name" value="HAD-like"/>
    <property type="match status" value="1"/>
</dbReference>
<evidence type="ECO:0000313" key="3">
    <source>
        <dbReference type="Proteomes" id="UP001305498"/>
    </source>
</evidence>
<dbReference type="InterPro" id="IPR006439">
    <property type="entry name" value="HAD-SF_hydro_IA"/>
</dbReference>
<reference evidence="2 3" key="1">
    <citation type="submission" date="2023-02" db="EMBL/GenBank/DDBJ databases">
        <title>Microbacterium betulae sp. nov., isolated from birch wood.</title>
        <authorList>
            <person name="Pasciak M."/>
            <person name="Pawlik K.J."/>
            <person name="Martynowski D."/>
            <person name="Laczmanski L."/>
            <person name="Ciekot J."/>
            <person name="Szponar B."/>
            <person name="Wojcik-Fatla A."/>
            <person name="Mackiewicz B."/>
            <person name="Farian E."/>
            <person name="Cholewa G."/>
            <person name="Cholewa A."/>
            <person name="Dutkiewicz J."/>
        </authorList>
    </citation>
    <scope>NUCLEOTIDE SEQUENCE [LARGE SCALE GENOMIC DNA]</scope>
    <source>
        <strain evidence="2 3">AB</strain>
    </source>
</reference>
<dbReference type="Gene3D" id="3.40.50.1000">
    <property type="entry name" value="HAD superfamily/HAD-like"/>
    <property type="match status" value="1"/>
</dbReference>
<dbReference type="PANTHER" id="PTHR43316:SF9">
    <property type="entry name" value="ACID DEHALOGENASE, PUTATIVE (AFU_ORTHOLOGUE AFUA_6G14460)-RELATED"/>
    <property type="match status" value="1"/>
</dbReference>
<dbReference type="KEGG" id="mbet:N8K70_01515"/>
<dbReference type="PANTHER" id="PTHR43316">
    <property type="entry name" value="HYDROLASE, HALOACID DELAHOGENASE-RELATED"/>
    <property type="match status" value="1"/>
</dbReference>